<proteinExistence type="predicted"/>
<feature type="region of interest" description="Disordered" evidence="1">
    <location>
        <begin position="1063"/>
        <end position="1083"/>
    </location>
</feature>
<gene>
    <name evidence="3" type="ORF">FF011L_52510</name>
</gene>
<feature type="region of interest" description="Disordered" evidence="1">
    <location>
        <begin position="631"/>
        <end position="729"/>
    </location>
</feature>
<evidence type="ECO:0000313" key="3">
    <source>
        <dbReference type="EMBL" id="QDS96440.1"/>
    </source>
</evidence>
<dbReference type="RefSeq" id="WP_145354586.1">
    <property type="nucleotide sequence ID" value="NZ_CP036262.1"/>
</dbReference>
<dbReference type="KEGG" id="rml:FF011L_52510"/>
<feature type="region of interest" description="Disordered" evidence="1">
    <location>
        <begin position="1024"/>
        <end position="1048"/>
    </location>
</feature>
<dbReference type="Proteomes" id="UP000320672">
    <property type="component" value="Chromosome"/>
</dbReference>
<dbReference type="AlphaFoldDB" id="A0A517MNI8"/>
<keyword evidence="2" id="KW-1133">Transmembrane helix</keyword>
<protein>
    <submittedName>
        <fullName evidence="3">Uncharacterized protein</fullName>
    </submittedName>
</protein>
<accession>A0A517MNI8</accession>
<keyword evidence="2" id="KW-0472">Membrane</keyword>
<dbReference type="OrthoDB" id="220056at2"/>
<evidence type="ECO:0000313" key="4">
    <source>
        <dbReference type="Proteomes" id="UP000320672"/>
    </source>
</evidence>
<dbReference type="EMBL" id="CP036262">
    <property type="protein sequence ID" value="QDS96440.1"/>
    <property type="molecule type" value="Genomic_DNA"/>
</dbReference>
<keyword evidence="2" id="KW-0812">Transmembrane</keyword>
<evidence type="ECO:0000256" key="2">
    <source>
        <dbReference type="SAM" id="Phobius"/>
    </source>
</evidence>
<evidence type="ECO:0000256" key="1">
    <source>
        <dbReference type="SAM" id="MobiDB-lite"/>
    </source>
</evidence>
<organism evidence="3 4">
    <name type="scientific">Roseimaritima multifibrata</name>
    <dbReference type="NCBI Taxonomy" id="1930274"/>
    <lineage>
        <taxon>Bacteria</taxon>
        <taxon>Pseudomonadati</taxon>
        <taxon>Planctomycetota</taxon>
        <taxon>Planctomycetia</taxon>
        <taxon>Pirellulales</taxon>
        <taxon>Pirellulaceae</taxon>
        <taxon>Roseimaritima</taxon>
    </lineage>
</organism>
<name>A0A517MNI8_9BACT</name>
<keyword evidence="4" id="KW-1185">Reference proteome</keyword>
<feature type="compositionally biased region" description="Gly residues" evidence="1">
    <location>
        <begin position="1029"/>
        <end position="1046"/>
    </location>
</feature>
<feature type="transmembrane region" description="Helical" evidence="2">
    <location>
        <begin position="35"/>
        <end position="55"/>
    </location>
</feature>
<reference evidence="3 4" key="1">
    <citation type="submission" date="2019-02" db="EMBL/GenBank/DDBJ databases">
        <title>Deep-cultivation of Planctomycetes and their phenomic and genomic characterization uncovers novel biology.</title>
        <authorList>
            <person name="Wiegand S."/>
            <person name="Jogler M."/>
            <person name="Boedeker C."/>
            <person name="Pinto D."/>
            <person name="Vollmers J."/>
            <person name="Rivas-Marin E."/>
            <person name="Kohn T."/>
            <person name="Peeters S.H."/>
            <person name="Heuer A."/>
            <person name="Rast P."/>
            <person name="Oberbeckmann S."/>
            <person name="Bunk B."/>
            <person name="Jeske O."/>
            <person name="Meyerdierks A."/>
            <person name="Storesund J.E."/>
            <person name="Kallscheuer N."/>
            <person name="Luecker S."/>
            <person name="Lage O.M."/>
            <person name="Pohl T."/>
            <person name="Merkel B.J."/>
            <person name="Hornburger P."/>
            <person name="Mueller R.-W."/>
            <person name="Bruemmer F."/>
            <person name="Labrenz M."/>
            <person name="Spormann A.M."/>
            <person name="Op den Camp H."/>
            <person name="Overmann J."/>
            <person name="Amann R."/>
            <person name="Jetten M.S.M."/>
            <person name="Mascher T."/>
            <person name="Medema M.H."/>
            <person name="Devos D.P."/>
            <person name="Kaster A.-K."/>
            <person name="Ovreas L."/>
            <person name="Rohde M."/>
            <person name="Galperin M.Y."/>
            <person name="Jogler C."/>
        </authorList>
    </citation>
    <scope>NUCLEOTIDE SEQUENCE [LARGE SCALE GENOMIC DNA]</scope>
    <source>
        <strain evidence="3 4">FF011L</strain>
    </source>
</reference>
<feature type="transmembrane region" description="Helical" evidence="2">
    <location>
        <begin position="67"/>
        <end position="89"/>
    </location>
</feature>
<sequence>MNKPSTRQHQKLVIPQSLENQLDQYRRQVWKIKTIEAIALALCGLLIGFLIVFALDRLFDTPAVIRLLVFAAAAIVCGVIPLFFHRWIWQHRRTEQLARLLSRRMPQLGDQLLGVIELTHNESEQHRSPALCEAAMQQVAEVSSKRDLRKATPPSRYRSWSGIAVLTGCGAAALMLLFPAATSNAWARFLAPWKQTERYTFTHLDEIPNQIIVAHGESFPLDVRLTESTEWHPDTAQVSIGSRPPIETSIEQEGYQFELPPLIEDAALALRVGDARREIAVVPKLRPELRELTAEVTLPEYLQRTKGIEKDLRSGMAAIVKGSQAVVRAKISRPLTAAHVNGEAVNVQSDQFVSTTVPVEQMADWKLDWQDEFGLAGREPFSLSIEAHEDEAPTVACENLQRTSVVLDSELLNFRIKANDDFGIRRVGIQWSSLNDQFVDEPIEGSRALAGGSPESESMDIQGTFSANSLGIPAQALHLRMWAEDYLPDRPPIYSAPYTVFVLTPDQHAIWMAEQLNKWHRQALEVRDRERQLFEANKELRSMTADELDRPEARRRLERQAQAERTNGRRLSKLTGAGEELVRQAARNPEIGVGHLDRWAEMLQVLQDISDNRMPNVADLLQEASEQSKLAKLGNTPPKPQGPQAGKVRATGSGGTPREEEPDPENKTPPAPTIADVESNQQPANEPAPSEEDAPPKKPSSPSLGLAKTTLIGPGGEPKEPPPPANDTVDKAVHEQENLLAEFEKISDELNQILGNLEGSTLVKRLKAAARKQYAIGGDLTEDIDSTFGRTKFGDKKVADEKTVQEKLAHLQTSEEESSQDVSRIMDDMHAYFERRRLTNFKTILEDMKKEDVVGGLRQLGSDLVSHQATSVAQCDYWSDTLDRWAEDLVDPASNGSCPGGKSPGSLPPSLVLEVLHVLEAEVKLREETRVAEQAREVTEEEQFQTEAKRLSRDQNGLSKRILKVVEAIEALPEGAARFAKDIKLLEGVIPVMNDATEILRSPDTGQQAIAAETEAIERLLESKRINPSGGGGGGGSTPGGGGGGTTTDTAIVLMGKGINKNEVREDRAISQSTGETGPALPAEFRAGLDRYFNELEQVQ</sequence>
<feature type="transmembrane region" description="Helical" evidence="2">
    <location>
        <begin position="159"/>
        <end position="178"/>
    </location>
</feature>